<gene>
    <name evidence="3" type="ORF">SAMN06264849_10375</name>
</gene>
<feature type="domain" description="EfeO-type cupredoxin-like" evidence="2">
    <location>
        <begin position="69"/>
        <end position="146"/>
    </location>
</feature>
<protein>
    <submittedName>
        <fullName evidence="3">Cupredoxin-like domain-containing protein</fullName>
    </submittedName>
</protein>
<evidence type="ECO:0000259" key="2">
    <source>
        <dbReference type="Pfam" id="PF13473"/>
    </source>
</evidence>
<dbReference type="SUPFAM" id="SSF49503">
    <property type="entry name" value="Cupredoxins"/>
    <property type="match status" value="1"/>
</dbReference>
<evidence type="ECO:0000313" key="3">
    <source>
        <dbReference type="EMBL" id="SMO53306.1"/>
    </source>
</evidence>
<organism evidence="3 4">
    <name type="scientific">Melghirimyces algeriensis</name>
    <dbReference type="NCBI Taxonomy" id="910412"/>
    <lineage>
        <taxon>Bacteria</taxon>
        <taxon>Bacillati</taxon>
        <taxon>Bacillota</taxon>
        <taxon>Bacilli</taxon>
        <taxon>Bacillales</taxon>
        <taxon>Thermoactinomycetaceae</taxon>
        <taxon>Melghirimyces</taxon>
    </lineage>
</organism>
<reference evidence="3 4" key="1">
    <citation type="submission" date="2017-05" db="EMBL/GenBank/DDBJ databases">
        <authorList>
            <person name="Varghese N."/>
            <person name="Submissions S."/>
        </authorList>
    </citation>
    <scope>NUCLEOTIDE SEQUENCE [LARGE SCALE GENOMIC DNA]</scope>
    <source>
        <strain evidence="3 4">DSM 45474</strain>
    </source>
</reference>
<accession>A0A521C1F2</accession>
<dbReference type="Gene3D" id="2.60.40.420">
    <property type="entry name" value="Cupredoxins - blue copper proteins"/>
    <property type="match status" value="1"/>
</dbReference>
<evidence type="ECO:0000256" key="1">
    <source>
        <dbReference type="SAM" id="Phobius"/>
    </source>
</evidence>
<dbReference type="InterPro" id="IPR028096">
    <property type="entry name" value="EfeO_Cupredoxin"/>
</dbReference>
<keyword evidence="1" id="KW-0812">Transmembrane</keyword>
<dbReference type="Proteomes" id="UP000315636">
    <property type="component" value="Unassembled WGS sequence"/>
</dbReference>
<dbReference type="InterPro" id="IPR008972">
    <property type="entry name" value="Cupredoxin"/>
</dbReference>
<dbReference type="RefSeq" id="WP_185956075.1">
    <property type="nucleotide sequence ID" value="NZ_FXTI01000003.1"/>
</dbReference>
<proteinExistence type="predicted"/>
<sequence length="156" mass="17672">MITSRQWLYLSIAFALVLIATTALLPIPWFGGKTVIEEVEEVSSNETQMEKTFHLVTTEYKAKHHGKEVEVYRWNPGTLVVQEGDRVNLILHGLNGKEHHYSLKEFGIQGTLKKGEQAKVRFTADRPGTYKLLCHNHHSVDASGPMVAYITVLEKE</sequence>
<feature type="transmembrane region" description="Helical" evidence="1">
    <location>
        <begin position="7"/>
        <end position="30"/>
    </location>
</feature>
<keyword evidence="1" id="KW-1133">Transmembrane helix</keyword>
<name>A0A521C1F2_9BACL</name>
<dbReference type="Pfam" id="PF13473">
    <property type="entry name" value="Cupredoxin_1"/>
    <property type="match status" value="1"/>
</dbReference>
<keyword evidence="4" id="KW-1185">Reference proteome</keyword>
<evidence type="ECO:0000313" key="4">
    <source>
        <dbReference type="Proteomes" id="UP000315636"/>
    </source>
</evidence>
<dbReference type="AlphaFoldDB" id="A0A521C1F2"/>
<dbReference type="EMBL" id="FXTI01000003">
    <property type="protein sequence ID" value="SMO53306.1"/>
    <property type="molecule type" value="Genomic_DNA"/>
</dbReference>
<keyword evidence="1" id="KW-0472">Membrane</keyword>